<evidence type="ECO:0000313" key="5">
    <source>
        <dbReference type="EMBL" id="MDR6236985.1"/>
    </source>
</evidence>
<evidence type="ECO:0000256" key="1">
    <source>
        <dbReference type="ARBA" id="ARBA00023125"/>
    </source>
</evidence>
<dbReference type="PANTHER" id="PTHR41251:SF1">
    <property type="entry name" value="NON-HOMOLOGOUS END JOINING PROTEIN KU"/>
    <property type="match status" value="1"/>
</dbReference>
<keyword evidence="2" id="KW-0234">DNA repair</keyword>
<comment type="subunit">
    <text evidence="2">Homodimer. Interacts with LigD.</text>
</comment>
<dbReference type="Proteomes" id="UP001268036">
    <property type="component" value="Unassembled WGS sequence"/>
</dbReference>
<feature type="region of interest" description="Disordered" evidence="3">
    <location>
        <begin position="257"/>
        <end position="292"/>
    </location>
</feature>
<feature type="domain" description="Ku" evidence="4">
    <location>
        <begin position="53"/>
        <end position="181"/>
    </location>
</feature>
<dbReference type="RefSeq" id="WP_309762001.1">
    <property type="nucleotide sequence ID" value="NZ_JAVJAF010000001.1"/>
</dbReference>
<dbReference type="AlphaFoldDB" id="A0AAJ2F203"/>
<dbReference type="InterPro" id="IPR006164">
    <property type="entry name" value="DNA_bd_Ku70/Ku80"/>
</dbReference>
<organism evidence="5 6">
    <name type="scientific">Pseudomonas oryzihabitans</name>
    <dbReference type="NCBI Taxonomy" id="47885"/>
    <lineage>
        <taxon>Bacteria</taxon>
        <taxon>Pseudomonadati</taxon>
        <taxon>Pseudomonadota</taxon>
        <taxon>Gammaproteobacteria</taxon>
        <taxon>Pseudomonadales</taxon>
        <taxon>Pseudomonadaceae</taxon>
        <taxon>Pseudomonas</taxon>
    </lineage>
</organism>
<dbReference type="PANTHER" id="PTHR41251">
    <property type="entry name" value="NON-HOMOLOGOUS END JOINING PROTEIN KU"/>
    <property type="match status" value="1"/>
</dbReference>
<feature type="compositionally biased region" description="Low complexity" evidence="3">
    <location>
        <begin position="272"/>
        <end position="286"/>
    </location>
</feature>
<dbReference type="Gene3D" id="2.40.290.10">
    <property type="match status" value="1"/>
</dbReference>
<comment type="similarity">
    <text evidence="2">Belongs to the prokaryotic Ku family.</text>
</comment>
<proteinExistence type="inferred from homology"/>
<dbReference type="GO" id="GO:0006310">
    <property type="term" value="P:DNA recombination"/>
    <property type="evidence" value="ECO:0007669"/>
    <property type="project" value="UniProtKB-KW"/>
</dbReference>
<dbReference type="GO" id="GO:0006303">
    <property type="term" value="P:double-strand break repair via nonhomologous end joining"/>
    <property type="evidence" value="ECO:0007669"/>
    <property type="project" value="UniProtKB-UniRule"/>
</dbReference>
<accession>A0AAJ2F203</accession>
<dbReference type="Pfam" id="PF02735">
    <property type="entry name" value="Ku"/>
    <property type="match status" value="1"/>
</dbReference>
<evidence type="ECO:0000256" key="2">
    <source>
        <dbReference type="HAMAP-Rule" id="MF_01875"/>
    </source>
</evidence>
<dbReference type="HAMAP" id="MF_01875">
    <property type="entry name" value="Prokaryotic_Ku"/>
    <property type="match status" value="1"/>
</dbReference>
<gene>
    <name evidence="2" type="primary">ku</name>
    <name evidence="5" type="ORF">QE440_004726</name>
</gene>
<keyword evidence="2" id="KW-0233">DNA recombination</keyword>
<comment type="function">
    <text evidence="2">With LigD forms a non-homologous end joining (NHEJ) DNA repair enzyme, which repairs dsDNA breaks with reduced fidelity. Binds linear dsDNA with 5'- and 3'- overhangs but not closed circular dsDNA nor ssDNA. Recruits and stimulates the ligase activity of LigD.</text>
</comment>
<sequence>MPRSIWKGAVSFGLVHIPVSVVSATRQSGIDFDWLDDRSLDPVGYKRINKTTGKEVPSEHIVKGIEHGKGQYVVLSDEEIHNALPEATRTIDILTFVEAREISILHFEKPYYLAPDKNGEKVYALLRDTLSAAGKVGVANVVMHTKQHLAVIMPLGDALVMNTLRWADEVRSAEDVGLEGLDAKVTKKEVDMAQRLVEDMTEQWDPTQYHDTFKDNVMALVERKLKDGKLEAVAEEPAAEDSGADVIDLTELLRRSLGGKRKDKDEPALKGKTASRSSSRRSSTASRTRKAK</sequence>
<evidence type="ECO:0000259" key="4">
    <source>
        <dbReference type="SMART" id="SM00559"/>
    </source>
</evidence>
<dbReference type="SUPFAM" id="SSF100939">
    <property type="entry name" value="SPOC domain-like"/>
    <property type="match status" value="1"/>
</dbReference>
<dbReference type="SMART" id="SM00559">
    <property type="entry name" value="Ku78"/>
    <property type="match status" value="1"/>
</dbReference>
<feature type="compositionally biased region" description="Basic and acidic residues" evidence="3">
    <location>
        <begin position="260"/>
        <end position="269"/>
    </location>
</feature>
<protein>
    <recommendedName>
        <fullName evidence="2">Non-homologous end joining protein Ku</fullName>
    </recommendedName>
</protein>
<reference evidence="5" key="1">
    <citation type="submission" date="2023-08" db="EMBL/GenBank/DDBJ databases">
        <title>Functional and genomic diversity of the sorghum phyllosphere microbiome.</title>
        <authorList>
            <person name="Shade A."/>
        </authorList>
    </citation>
    <scope>NUCLEOTIDE SEQUENCE</scope>
    <source>
        <strain evidence="5">SORGH_AS_0201</strain>
    </source>
</reference>
<dbReference type="CDD" id="cd00789">
    <property type="entry name" value="KU_like"/>
    <property type="match status" value="1"/>
</dbReference>
<dbReference type="FunFam" id="2.40.290.10:FF:000004">
    <property type="entry name" value="Non-homologous end joining protein Ku"/>
    <property type="match status" value="1"/>
</dbReference>
<evidence type="ECO:0000313" key="6">
    <source>
        <dbReference type="Proteomes" id="UP001268036"/>
    </source>
</evidence>
<dbReference type="InterPro" id="IPR009187">
    <property type="entry name" value="Prok_Ku"/>
</dbReference>
<evidence type="ECO:0000256" key="3">
    <source>
        <dbReference type="SAM" id="MobiDB-lite"/>
    </source>
</evidence>
<dbReference type="InterPro" id="IPR016194">
    <property type="entry name" value="SPOC-like_C_dom_sf"/>
</dbReference>
<dbReference type="PIRSF" id="PIRSF006493">
    <property type="entry name" value="Prok_Ku"/>
    <property type="match status" value="1"/>
</dbReference>
<comment type="caution">
    <text evidence="5">The sequence shown here is derived from an EMBL/GenBank/DDBJ whole genome shotgun (WGS) entry which is preliminary data.</text>
</comment>
<keyword evidence="1 2" id="KW-0238">DNA-binding</keyword>
<dbReference type="GO" id="GO:0003690">
    <property type="term" value="F:double-stranded DNA binding"/>
    <property type="evidence" value="ECO:0007669"/>
    <property type="project" value="UniProtKB-UniRule"/>
</dbReference>
<keyword evidence="2" id="KW-0227">DNA damage</keyword>
<dbReference type="EMBL" id="JAVJAF010000001">
    <property type="protein sequence ID" value="MDR6236985.1"/>
    <property type="molecule type" value="Genomic_DNA"/>
</dbReference>
<dbReference type="NCBIfam" id="TIGR02772">
    <property type="entry name" value="Ku_bact"/>
    <property type="match status" value="1"/>
</dbReference>
<name>A0AAJ2F203_9PSED</name>